<protein>
    <submittedName>
        <fullName evidence="2">Serine/threonine protein kinase</fullName>
    </submittedName>
</protein>
<dbReference type="PROSITE" id="PS00108">
    <property type="entry name" value="PROTEIN_KINASE_ST"/>
    <property type="match status" value="1"/>
</dbReference>
<gene>
    <name evidence="2" type="ORF">Barrevirus6_27</name>
</gene>
<reference evidence="2" key="1">
    <citation type="submission" date="2018-10" db="EMBL/GenBank/DDBJ databases">
        <title>Hidden diversity of soil giant viruses.</title>
        <authorList>
            <person name="Schulz F."/>
            <person name="Alteio L."/>
            <person name="Goudeau D."/>
            <person name="Ryan E.M."/>
            <person name="Malmstrom R.R."/>
            <person name="Blanchard J."/>
            <person name="Woyke T."/>
        </authorList>
    </citation>
    <scope>NUCLEOTIDE SEQUENCE</scope>
    <source>
        <strain evidence="2">BAV1</strain>
    </source>
</reference>
<dbReference type="SUPFAM" id="SSF56112">
    <property type="entry name" value="Protein kinase-like (PK-like)"/>
    <property type="match status" value="1"/>
</dbReference>
<keyword evidence="2" id="KW-0808">Transferase</keyword>
<dbReference type="InterPro" id="IPR011009">
    <property type="entry name" value="Kinase-like_dom_sf"/>
</dbReference>
<dbReference type="PANTHER" id="PTHR44167:SF24">
    <property type="entry name" value="SERINE_THREONINE-PROTEIN KINASE CHK2"/>
    <property type="match status" value="1"/>
</dbReference>
<dbReference type="Pfam" id="PF00069">
    <property type="entry name" value="Pkinase"/>
    <property type="match status" value="1"/>
</dbReference>
<evidence type="ECO:0000259" key="1">
    <source>
        <dbReference type="PROSITE" id="PS50011"/>
    </source>
</evidence>
<dbReference type="Gene3D" id="1.10.510.10">
    <property type="entry name" value="Transferase(Phosphotransferase) domain 1"/>
    <property type="match status" value="1"/>
</dbReference>
<dbReference type="EMBL" id="MK072003">
    <property type="protein sequence ID" value="AYV76989.1"/>
    <property type="molecule type" value="Genomic_DNA"/>
</dbReference>
<dbReference type="SMART" id="SM00220">
    <property type="entry name" value="S_TKc"/>
    <property type="match status" value="1"/>
</dbReference>
<organism evidence="2">
    <name type="scientific">Barrevirus sp</name>
    <dbReference type="NCBI Taxonomy" id="2487763"/>
    <lineage>
        <taxon>Viruses</taxon>
        <taxon>Varidnaviria</taxon>
        <taxon>Bamfordvirae</taxon>
        <taxon>Nucleocytoviricota</taxon>
        <taxon>Megaviricetes</taxon>
        <taxon>Imitervirales</taxon>
        <taxon>Mimiviridae</taxon>
        <taxon>Klosneuvirinae</taxon>
    </lineage>
</organism>
<dbReference type="InterPro" id="IPR008271">
    <property type="entry name" value="Ser/Thr_kinase_AS"/>
</dbReference>
<dbReference type="PROSITE" id="PS50011">
    <property type="entry name" value="PROTEIN_KINASE_DOM"/>
    <property type="match status" value="1"/>
</dbReference>
<dbReference type="PANTHER" id="PTHR44167">
    <property type="entry name" value="OVARIAN-SPECIFIC SERINE/THREONINE-PROTEIN KINASE LOK-RELATED"/>
    <property type="match status" value="1"/>
</dbReference>
<evidence type="ECO:0000313" key="2">
    <source>
        <dbReference type="EMBL" id="AYV76989.1"/>
    </source>
</evidence>
<dbReference type="GO" id="GO:0004674">
    <property type="term" value="F:protein serine/threonine kinase activity"/>
    <property type="evidence" value="ECO:0007669"/>
    <property type="project" value="UniProtKB-KW"/>
</dbReference>
<feature type="domain" description="Protein kinase" evidence="1">
    <location>
        <begin position="1"/>
        <end position="299"/>
    </location>
</feature>
<name>A0A3G4ZU83_9VIRU</name>
<dbReference type="InterPro" id="IPR000719">
    <property type="entry name" value="Prot_kinase_dom"/>
</dbReference>
<keyword evidence="2" id="KW-0723">Serine/threonine-protein kinase</keyword>
<dbReference type="GO" id="GO:0005524">
    <property type="term" value="F:ATP binding"/>
    <property type="evidence" value="ECO:0007669"/>
    <property type="project" value="InterPro"/>
</dbReference>
<sequence>MFSCLRKNKKNKRNINNFIIERKMQKEKEVTNNCQFIQNYKIIKRICSDSDELDKEIYIVEDIDKKYNNKYILKMKTYVSKNEYEVYKVLSLRHHPNIQQVVRMFGYNNKICFLYEYIDGQDLYEYSQNKSFTERQCQSIVKQIVDGLNFLHSLHIIHLDIKCENVLYDDINNTVKIIDFDFATIIDNPESKYVITGDLCGTEFYVAPETISSNIYSCKTDIWQLGVLLYALITNKYPCTNVLRHKCNDICQENMFRRLNMFIEQKGYDKSLFNLLVGILEYDETKRYNLDMIKESTWLNI</sequence>
<keyword evidence="2" id="KW-0418">Kinase</keyword>
<proteinExistence type="predicted"/>
<accession>A0A3G4ZU83</accession>